<keyword evidence="5" id="KW-0378">Hydrolase</keyword>
<evidence type="ECO:0000256" key="10">
    <source>
        <dbReference type="ARBA" id="ARBA00044051"/>
    </source>
</evidence>
<evidence type="ECO:0000256" key="1">
    <source>
        <dbReference type="ARBA" id="ARBA00001936"/>
    </source>
</evidence>
<evidence type="ECO:0000256" key="15">
    <source>
        <dbReference type="ARBA" id="ARBA00048994"/>
    </source>
</evidence>
<dbReference type="InterPro" id="IPR000994">
    <property type="entry name" value="Pept_M24"/>
</dbReference>
<feature type="domain" description="Aminopeptidase P N-terminal" evidence="16">
    <location>
        <begin position="62"/>
        <end position="196"/>
    </location>
</feature>
<comment type="similarity">
    <text evidence="9">Belongs to the peptidase M24B family. Eukaryotic-type prolidase subfamily.</text>
</comment>
<dbReference type="InterPro" id="IPR007865">
    <property type="entry name" value="Aminopep_P_N"/>
</dbReference>
<sequence>MIRLLIRVESLRSNQSFQIQRRSFSFLSHFFERRCHVKNTEITSKMTEAMGNYTITKNAPPVSMETFRINRERLYEKMKSVEPQGFILLKGGEAVNVYNTDVEYTFKQEPFFHWAFGVRHPSYWGAICLKTNTSYLFMPRLPESYAIWMGELLTPEDVKTLYSVNQVYYEDEISTVLTKCNPKKIFLLSGTNTDSDIKMDAPQFENSKKYPTDLTVLYPTMSELRVLKNEHEIELLRQASMVSSEAHKYVMRNLPSMVGHFEYQAESIFLHYCYYTGGCRTTAYTCICGSGPNAAVLHYGHAGAPNDKIINDGEMCLFDMGASYYGYASDITCSFPVNGKFTEEQKVIYNAVLNARNKAVEESRPGVQWEKVHLHALRAMFTEMKAHNLLVGDVEEMLDAELGSIFMPHGLGHLMGIDVHDVGGYLDDTPPRPTRASLKNLRMNRFLLKNMVLTIEPGCYFIDVLLEKAKNDEKMAKFINFNVVNKFKRFGGVRIEDDVLITDYGCELLSKVPRTVEEIEAWMNQEEEVKLHFPLPNQRGKKHATPILSPEVIKGQ</sequence>
<dbReference type="AlphaFoldDB" id="A0A8I6RKI7"/>
<dbReference type="PANTHER" id="PTHR48480">
    <property type="match status" value="1"/>
</dbReference>
<dbReference type="GeneID" id="106664122"/>
<dbReference type="Pfam" id="PF00557">
    <property type="entry name" value="Peptidase_M24"/>
    <property type="match status" value="1"/>
</dbReference>
<dbReference type="KEGG" id="clec:106664122"/>
<evidence type="ECO:0000256" key="9">
    <source>
        <dbReference type="ARBA" id="ARBA00043990"/>
    </source>
</evidence>
<evidence type="ECO:0000256" key="8">
    <source>
        <dbReference type="ARBA" id="ARBA00023211"/>
    </source>
</evidence>
<dbReference type="GO" id="GO:0102009">
    <property type="term" value="F:proline dipeptidase activity"/>
    <property type="evidence" value="ECO:0007669"/>
    <property type="project" value="UniProtKB-EC"/>
</dbReference>
<protein>
    <recommendedName>
        <fullName evidence="11">Xaa-Pro dipeptidase</fullName>
        <ecNumber evidence="10">3.4.13.9</ecNumber>
    </recommendedName>
    <alternativeName>
        <fullName evidence="14">Imidodipeptidase</fullName>
    </alternativeName>
    <alternativeName>
        <fullName evidence="12">Peptidase D</fullName>
    </alternativeName>
    <alternativeName>
        <fullName evidence="13">Proline dipeptidase</fullName>
    </alternativeName>
</protein>
<dbReference type="FunFam" id="3.90.230.10:FF:000002">
    <property type="entry name" value="Xaa-Pro aminopeptidase 3"/>
    <property type="match status" value="1"/>
</dbReference>
<evidence type="ECO:0000256" key="7">
    <source>
        <dbReference type="ARBA" id="ARBA00023049"/>
    </source>
</evidence>
<dbReference type="RefSeq" id="XP_014245046.1">
    <property type="nucleotide sequence ID" value="XM_014389560.1"/>
</dbReference>
<proteinExistence type="inferred from homology"/>
<evidence type="ECO:0000256" key="3">
    <source>
        <dbReference type="ARBA" id="ARBA00022670"/>
    </source>
</evidence>
<dbReference type="Gene3D" id="3.90.230.10">
    <property type="entry name" value="Creatinase/methionine aminopeptidase superfamily"/>
    <property type="match status" value="1"/>
</dbReference>
<keyword evidence="6" id="KW-0224">Dipeptidase</keyword>
<dbReference type="EC" id="3.4.13.9" evidence="10"/>
<accession>A0A8I6RKI7</accession>
<dbReference type="EnsemblMetazoa" id="XM_014389560.1">
    <property type="protein sequence ID" value="XP_014245046.1"/>
    <property type="gene ID" value="LOC106664122"/>
</dbReference>
<dbReference type="OMA" id="DAHALFF"/>
<dbReference type="SMART" id="SM01011">
    <property type="entry name" value="AMP_N"/>
    <property type="match status" value="1"/>
</dbReference>
<name>A0A8I6RKI7_CIMLE</name>
<comment type="subunit">
    <text evidence="2">Homodimer.</text>
</comment>
<comment type="cofactor">
    <cofactor evidence="1">
        <name>Mn(2+)</name>
        <dbReference type="ChEBI" id="CHEBI:29035"/>
    </cofactor>
</comment>
<evidence type="ECO:0000256" key="4">
    <source>
        <dbReference type="ARBA" id="ARBA00022723"/>
    </source>
</evidence>
<keyword evidence="18" id="KW-1185">Reference proteome</keyword>
<evidence type="ECO:0000256" key="5">
    <source>
        <dbReference type="ARBA" id="ARBA00022801"/>
    </source>
</evidence>
<dbReference type="InterPro" id="IPR036005">
    <property type="entry name" value="Creatinase/aminopeptidase-like"/>
</dbReference>
<dbReference type="InterPro" id="IPR052433">
    <property type="entry name" value="X-Pro_dipept-like"/>
</dbReference>
<evidence type="ECO:0000256" key="13">
    <source>
        <dbReference type="ARBA" id="ARBA00044284"/>
    </source>
</evidence>
<keyword evidence="7" id="KW-0482">Metalloprotease</keyword>
<organism evidence="17 18">
    <name type="scientific">Cimex lectularius</name>
    <name type="common">Bed bug</name>
    <name type="synonym">Acanthia lectularia</name>
    <dbReference type="NCBI Taxonomy" id="79782"/>
    <lineage>
        <taxon>Eukaryota</taxon>
        <taxon>Metazoa</taxon>
        <taxon>Ecdysozoa</taxon>
        <taxon>Arthropoda</taxon>
        <taxon>Hexapoda</taxon>
        <taxon>Insecta</taxon>
        <taxon>Pterygota</taxon>
        <taxon>Neoptera</taxon>
        <taxon>Paraneoptera</taxon>
        <taxon>Hemiptera</taxon>
        <taxon>Heteroptera</taxon>
        <taxon>Panheteroptera</taxon>
        <taxon>Cimicomorpha</taxon>
        <taxon>Cimicidae</taxon>
        <taxon>Cimex</taxon>
    </lineage>
</organism>
<evidence type="ECO:0000256" key="2">
    <source>
        <dbReference type="ARBA" id="ARBA00011738"/>
    </source>
</evidence>
<evidence type="ECO:0000313" key="17">
    <source>
        <dbReference type="EnsemblMetazoa" id="XP_014245046.1"/>
    </source>
</evidence>
<evidence type="ECO:0000256" key="12">
    <source>
        <dbReference type="ARBA" id="ARBA00044252"/>
    </source>
</evidence>
<dbReference type="Proteomes" id="UP000494040">
    <property type="component" value="Unassembled WGS sequence"/>
</dbReference>
<comment type="catalytic activity">
    <reaction evidence="15">
        <text>Xaa-L-Pro dipeptide + H2O = an L-alpha-amino acid + L-proline</text>
        <dbReference type="Rhea" id="RHEA:76407"/>
        <dbReference type="ChEBI" id="CHEBI:15377"/>
        <dbReference type="ChEBI" id="CHEBI:59869"/>
        <dbReference type="ChEBI" id="CHEBI:60039"/>
        <dbReference type="ChEBI" id="CHEBI:195196"/>
        <dbReference type="EC" id="3.4.13.9"/>
    </reaction>
</comment>
<dbReference type="Pfam" id="PF05195">
    <property type="entry name" value="AMP_N"/>
    <property type="match status" value="1"/>
</dbReference>
<dbReference type="GO" id="GO:0030145">
    <property type="term" value="F:manganese ion binding"/>
    <property type="evidence" value="ECO:0007669"/>
    <property type="project" value="InterPro"/>
</dbReference>
<dbReference type="GO" id="GO:0070006">
    <property type="term" value="F:metalloaminopeptidase activity"/>
    <property type="evidence" value="ECO:0007669"/>
    <property type="project" value="InterPro"/>
</dbReference>
<dbReference type="CTD" id="47769"/>
<dbReference type="SUPFAM" id="SSF53092">
    <property type="entry name" value="Creatinase/prolidase N-terminal domain"/>
    <property type="match status" value="1"/>
</dbReference>
<evidence type="ECO:0000259" key="16">
    <source>
        <dbReference type="SMART" id="SM01011"/>
    </source>
</evidence>
<keyword evidence="8" id="KW-0464">Manganese</keyword>
<evidence type="ECO:0000256" key="6">
    <source>
        <dbReference type="ARBA" id="ARBA00022997"/>
    </source>
</evidence>
<reference evidence="17" key="1">
    <citation type="submission" date="2022-01" db="UniProtKB">
        <authorList>
            <consortium name="EnsemblMetazoa"/>
        </authorList>
    </citation>
    <scope>IDENTIFICATION</scope>
</reference>
<dbReference type="OrthoDB" id="10261878at2759"/>
<dbReference type="SUPFAM" id="SSF55920">
    <property type="entry name" value="Creatinase/aminopeptidase"/>
    <property type="match status" value="1"/>
</dbReference>
<keyword evidence="4" id="KW-0479">Metal-binding</keyword>
<dbReference type="GO" id="GO:0006508">
    <property type="term" value="P:proteolysis"/>
    <property type="evidence" value="ECO:0007669"/>
    <property type="project" value="UniProtKB-KW"/>
</dbReference>
<keyword evidence="3" id="KW-0645">Protease</keyword>
<evidence type="ECO:0000256" key="11">
    <source>
        <dbReference type="ARBA" id="ARBA00044141"/>
    </source>
</evidence>
<evidence type="ECO:0000256" key="14">
    <source>
        <dbReference type="ARBA" id="ARBA00044351"/>
    </source>
</evidence>
<dbReference type="CDD" id="cd01087">
    <property type="entry name" value="Prolidase"/>
    <property type="match status" value="1"/>
</dbReference>
<dbReference type="InterPro" id="IPR029149">
    <property type="entry name" value="Creatin/AminoP/Spt16_N"/>
</dbReference>
<dbReference type="PANTHER" id="PTHR48480:SF2">
    <property type="entry name" value="PEPTIDASE D"/>
    <property type="match status" value="1"/>
</dbReference>
<evidence type="ECO:0000313" key="18">
    <source>
        <dbReference type="Proteomes" id="UP000494040"/>
    </source>
</evidence>
<dbReference type="Gene3D" id="3.40.350.10">
    <property type="entry name" value="Creatinase/prolidase N-terminal domain"/>
    <property type="match status" value="1"/>
</dbReference>